<organism evidence="1">
    <name type="scientific">uncultured Mycobacterium sp</name>
    <dbReference type="NCBI Taxonomy" id="171292"/>
    <lineage>
        <taxon>Bacteria</taxon>
        <taxon>Bacillati</taxon>
        <taxon>Actinomycetota</taxon>
        <taxon>Actinomycetes</taxon>
        <taxon>Mycobacteriales</taxon>
        <taxon>Mycobacteriaceae</taxon>
        <taxon>Mycobacterium</taxon>
        <taxon>environmental samples</taxon>
    </lineage>
</organism>
<reference evidence="1" key="1">
    <citation type="submission" date="2016-03" db="EMBL/GenBank/DDBJ databases">
        <authorList>
            <person name="Ploux O."/>
        </authorList>
    </citation>
    <scope>NUCLEOTIDE SEQUENCE</scope>
    <source>
        <strain evidence="1">UC10</strain>
    </source>
</reference>
<accession>A0A1Y5PTU8</accession>
<name>A0A1Y5PTU8_9MYCO</name>
<dbReference type="EMBL" id="FLQS01000085">
    <property type="protein sequence ID" value="SBS79631.1"/>
    <property type="molecule type" value="Genomic_DNA"/>
</dbReference>
<protein>
    <submittedName>
        <fullName evidence="1">Uncharacterized protein</fullName>
    </submittedName>
</protein>
<gene>
    <name evidence="1" type="ORF">MHPYR_860002</name>
</gene>
<proteinExistence type="predicted"/>
<dbReference type="AlphaFoldDB" id="A0A1Y5PTU8"/>
<sequence length="47" mass="5049">MPYPHAMGNEPAPAGKDISDQLEYVIDAAAATFVYSGMDLEESNPFS</sequence>
<evidence type="ECO:0000313" key="1">
    <source>
        <dbReference type="EMBL" id="SBS79631.1"/>
    </source>
</evidence>